<dbReference type="AlphaFoldDB" id="A0A448XQ13"/>
<dbReference type="Proteomes" id="UP000784294">
    <property type="component" value="Unassembled WGS sequence"/>
</dbReference>
<accession>A0A448XQ13</accession>
<sequence>MNPILAGHRKPSVWSESGQSRVCSPFQDWLFTSPYPHLFLFFFSVIHRFCSGSEELGNMIHYVLMIVGLLRSRPRLSEEFFCQILRVTNTLGDNVRYSLLLLCQSTPSMMNVFRKAKLYLSFAETLQLLLLEALLL</sequence>
<reference evidence="1" key="1">
    <citation type="submission" date="2018-11" db="EMBL/GenBank/DDBJ databases">
        <authorList>
            <consortium name="Pathogen Informatics"/>
        </authorList>
    </citation>
    <scope>NUCLEOTIDE SEQUENCE</scope>
</reference>
<evidence type="ECO:0000313" key="2">
    <source>
        <dbReference type="Proteomes" id="UP000784294"/>
    </source>
</evidence>
<gene>
    <name evidence="1" type="ORF">PXEA_LOCUS35469</name>
</gene>
<proteinExistence type="predicted"/>
<name>A0A448XQ13_9PLAT</name>
<comment type="caution">
    <text evidence="1">The sequence shown here is derived from an EMBL/GenBank/DDBJ whole genome shotgun (WGS) entry which is preliminary data.</text>
</comment>
<keyword evidence="2" id="KW-1185">Reference proteome</keyword>
<dbReference type="EMBL" id="CAAALY010272245">
    <property type="protein sequence ID" value="VEL42029.1"/>
    <property type="molecule type" value="Genomic_DNA"/>
</dbReference>
<organism evidence="1 2">
    <name type="scientific">Protopolystoma xenopodis</name>
    <dbReference type="NCBI Taxonomy" id="117903"/>
    <lineage>
        <taxon>Eukaryota</taxon>
        <taxon>Metazoa</taxon>
        <taxon>Spiralia</taxon>
        <taxon>Lophotrochozoa</taxon>
        <taxon>Platyhelminthes</taxon>
        <taxon>Monogenea</taxon>
        <taxon>Polyopisthocotylea</taxon>
        <taxon>Polystomatidea</taxon>
        <taxon>Polystomatidae</taxon>
        <taxon>Protopolystoma</taxon>
    </lineage>
</organism>
<evidence type="ECO:0000313" key="1">
    <source>
        <dbReference type="EMBL" id="VEL42029.1"/>
    </source>
</evidence>
<protein>
    <submittedName>
        <fullName evidence="1">Uncharacterized protein</fullName>
    </submittedName>
</protein>